<dbReference type="AlphaFoldDB" id="A0A818MQI0"/>
<dbReference type="EMBL" id="CAJNYD010004352">
    <property type="protein sequence ID" value="CAF3592610.1"/>
    <property type="molecule type" value="Genomic_DNA"/>
</dbReference>
<sequence length="764" mass="87296">MKKNNNNNVQSPNKDIGTLESFWSKRQKTDQVSNETPTTLDTSITITTETQNISVLSSADQVQVVANCVASSCDLSISVAHPPMRPVLSSYPVNHENRSFQSQWYQNRPWLEYSTKNDSAHCYCCRHFGQLVQINRFQSDAFTTGFNSWRRALEKDRGFDKHNGANQKNRAKLMKICSTILLCARQMIALRGHVENEDFRSSNRGNFIEILQWASSTDSLVNSILNDSNSNSTYLSPTIQNEILNILADQIRRKISGEIKNRPFVLMADESKDITGKEQMSVVLRYVDAENEIHEHFMGFIKLDQLDAKSLSEKLFEFLQKYEIPIENCIAQCYDGASVMSGSQAGVQTLMRQNYMPRGIYIHCFAHRLNLVIGDVCKVVSYIDEFMAILSKIHEYFTWSSVTNEYFRHAQWSLQLDTSSSLKLWAQTRWDSRWISIDALKNNYSAIITALSDLIDNGGHRAIDARGLLAATQEPLFLVSMFILHILLGPIKILSDQLKAISIDYASAKEFIRSIIDQIKFMRNETTFKCLINDVADFGKKHNINLDQPTRLRRRASIPTRFKDSVIFTTTIGQRDRGDQQSFKSNEDKFRQELFYSLIDSILLELNDRFGDENILLLASVSAVHPKNQKFLDTEELKPLASHLTIDINQLDNELNVVKHFIREKRTTMNTIKDLLTELAPVNDAFPATTSLLRGALCLPVSSTTCERSFSRMKLIKTYCRNSTGDERLSDLTVLAVERTFNIDLEETVDIFSTNHQNSRILLR</sequence>
<gene>
    <name evidence="2" type="ORF">LUA448_LOCUS30017</name>
</gene>
<dbReference type="InterPro" id="IPR008906">
    <property type="entry name" value="HATC_C_dom"/>
</dbReference>
<dbReference type="PANTHER" id="PTHR45749:SF37">
    <property type="entry name" value="OS05G0311600 PROTEIN"/>
    <property type="match status" value="1"/>
</dbReference>
<name>A0A818MQI0_9BILA</name>
<comment type="caution">
    <text evidence="2">The sequence shown here is derived from an EMBL/GenBank/DDBJ whole genome shotgun (WGS) entry which is preliminary data.</text>
</comment>
<proteinExistence type="predicted"/>
<organism evidence="2 3">
    <name type="scientific">Rotaria socialis</name>
    <dbReference type="NCBI Taxonomy" id="392032"/>
    <lineage>
        <taxon>Eukaryota</taxon>
        <taxon>Metazoa</taxon>
        <taxon>Spiralia</taxon>
        <taxon>Gnathifera</taxon>
        <taxon>Rotifera</taxon>
        <taxon>Eurotatoria</taxon>
        <taxon>Bdelloidea</taxon>
        <taxon>Philodinida</taxon>
        <taxon>Philodinidae</taxon>
        <taxon>Rotaria</taxon>
    </lineage>
</organism>
<dbReference type="PANTHER" id="PTHR45749">
    <property type="match status" value="1"/>
</dbReference>
<evidence type="ECO:0000313" key="3">
    <source>
        <dbReference type="Proteomes" id="UP000663833"/>
    </source>
</evidence>
<evidence type="ECO:0000313" key="2">
    <source>
        <dbReference type="EMBL" id="CAF3592610.1"/>
    </source>
</evidence>
<dbReference type="InterPro" id="IPR006580">
    <property type="entry name" value="Znf_TTF"/>
</dbReference>
<feature type="domain" description="TTF-type" evidence="1">
    <location>
        <begin position="96"/>
        <end position="194"/>
    </location>
</feature>
<protein>
    <recommendedName>
        <fullName evidence="1">TTF-type domain-containing protein</fullName>
    </recommendedName>
</protein>
<dbReference type="Pfam" id="PF05699">
    <property type="entry name" value="Dimer_Tnp_hAT"/>
    <property type="match status" value="1"/>
</dbReference>
<dbReference type="InterPro" id="IPR025398">
    <property type="entry name" value="DUF4371"/>
</dbReference>
<dbReference type="GO" id="GO:0046983">
    <property type="term" value="F:protein dimerization activity"/>
    <property type="evidence" value="ECO:0007669"/>
    <property type="project" value="InterPro"/>
</dbReference>
<dbReference type="Proteomes" id="UP000663833">
    <property type="component" value="Unassembled WGS sequence"/>
</dbReference>
<accession>A0A818MQI0</accession>
<dbReference type="SMART" id="SM00597">
    <property type="entry name" value="ZnF_TTF"/>
    <property type="match status" value="1"/>
</dbReference>
<dbReference type="SUPFAM" id="SSF53098">
    <property type="entry name" value="Ribonuclease H-like"/>
    <property type="match status" value="1"/>
</dbReference>
<dbReference type="InterPro" id="IPR012337">
    <property type="entry name" value="RNaseH-like_sf"/>
</dbReference>
<reference evidence="2" key="1">
    <citation type="submission" date="2021-02" db="EMBL/GenBank/DDBJ databases">
        <authorList>
            <person name="Nowell W R."/>
        </authorList>
    </citation>
    <scope>NUCLEOTIDE SEQUENCE</scope>
</reference>
<evidence type="ECO:0000259" key="1">
    <source>
        <dbReference type="SMART" id="SM00597"/>
    </source>
</evidence>
<dbReference type="Pfam" id="PF14291">
    <property type="entry name" value="DUF4371"/>
    <property type="match status" value="1"/>
</dbReference>